<accession>A0A447QRH4</accession>
<organism evidence="1 2">
    <name type="scientific">Serratia rubidaea</name>
    <name type="common">Serratia marinorubra</name>
    <dbReference type="NCBI Taxonomy" id="61652"/>
    <lineage>
        <taxon>Bacteria</taxon>
        <taxon>Pseudomonadati</taxon>
        <taxon>Pseudomonadota</taxon>
        <taxon>Gammaproteobacteria</taxon>
        <taxon>Enterobacterales</taxon>
        <taxon>Yersiniaceae</taxon>
        <taxon>Serratia</taxon>
    </lineage>
</organism>
<name>A0A447QRH4_SERRU</name>
<reference evidence="1 2" key="1">
    <citation type="submission" date="2018-12" db="EMBL/GenBank/DDBJ databases">
        <authorList>
            <consortium name="Pathogen Informatics"/>
        </authorList>
    </citation>
    <scope>NUCLEOTIDE SEQUENCE [LARGE SCALE GENOMIC DNA]</scope>
    <source>
        <strain evidence="1 2">NCTC9419</strain>
    </source>
</reference>
<evidence type="ECO:0000313" key="2">
    <source>
        <dbReference type="Proteomes" id="UP000271603"/>
    </source>
</evidence>
<protein>
    <submittedName>
        <fullName evidence="1">Uncharacterized protein</fullName>
    </submittedName>
</protein>
<proteinExistence type="predicted"/>
<dbReference type="EMBL" id="LR134155">
    <property type="protein sequence ID" value="VEA72625.1"/>
    <property type="molecule type" value="Genomic_DNA"/>
</dbReference>
<evidence type="ECO:0000313" key="1">
    <source>
        <dbReference type="EMBL" id="VEA72625.1"/>
    </source>
</evidence>
<dbReference type="Proteomes" id="UP000271603">
    <property type="component" value="Chromosome"/>
</dbReference>
<sequence>MLHVKIFEKNEVYGKHVVNLLSELHEKIFLPPNNITSDDIISAYIHPDAAISKIAIYYDDNIPVGFMCMQRYETEINNKKSNIFRSQVGLLKDYRNKNIVKLTYLKFVISEMLLTPRKSLFFELCVHPSSYCSMLKKGCNRNKVWPTKENAQQNIPMKDLCETLLNKFDLEIKRENGVFIHNDGLGPTRVEKKPQGGISSDAQFFIETNPGYVNGDGLAIIVSLSVKDILVNIFHQMLSKINRSLMTRPLHGREESPQEKPNEI</sequence>
<dbReference type="AlphaFoldDB" id="A0A447QRH4"/>
<gene>
    <name evidence="1" type="ORF">NCTC9419_04239</name>
</gene>